<dbReference type="PROSITE" id="PS50110">
    <property type="entry name" value="RESPONSE_REGULATORY"/>
    <property type="match status" value="1"/>
</dbReference>
<dbReference type="InterPro" id="IPR029787">
    <property type="entry name" value="Nucleotide_cyclase"/>
</dbReference>
<dbReference type="SMART" id="SM00086">
    <property type="entry name" value="PAC"/>
    <property type="match status" value="1"/>
</dbReference>
<comment type="caution">
    <text evidence="6">The sequence shown here is derived from an EMBL/GenBank/DDBJ whole genome shotgun (WGS) entry which is preliminary data.</text>
</comment>
<dbReference type="RefSeq" id="WP_127028107.1">
    <property type="nucleotide sequence ID" value="NZ_RYFG02000112.1"/>
</dbReference>
<protein>
    <submittedName>
        <fullName evidence="6">Diguanylate cyclase</fullName>
    </submittedName>
</protein>
<dbReference type="SMART" id="SM00091">
    <property type="entry name" value="PAS"/>
    <property type="match status" value="1"/>
</dbReference>
<dbReference type="PROSITE" id="PS50112">
    <property type="entry name" value="PAS"/>
    <property type="match status" value="1"/>
</dbReference>
<dbReference type="PANTHER" id="PTHR46663:SF3">
    <property type="entry name" value="SLL0267 PROTEIN"/>
    <property type="match status" value="1"/>
</dbReference>
<accession>A0ABY3C708</accession>
<dbReference type="SUPFAM" id="SSF55785">
    <property type="entry name" value="PYP-like sensor domain (PAS domain)"/>
    <property type="match status" value="1"/>
</dbReference>
<dbReference type="InterPro" id="IPR001610">
    <property type="entry name" value="PAC"/>
</dbReference>
<dbReference type="NCBIfam" id="TIGR00254">
    <property type="entry name" value="GGDEF"/>
    <property type="match status" value="1"/>
</dbReference>
<dbReference type="InterPro" id="IPR011006">
    <property type="entry name" value="CheY-like_superfamily"/>
</dbReference>
<keyword evidence="1" id="KW-0597">Phosphoprotein</keyword>
<dbReference type="EMBL" id="RYFG02000112">
    <property type="protein sequence ID" value="TRW91420.1"/>
    <property type="molecule type" value="Genomic_DNA"/>
</dbReference>
<sequence>MSSIESIRVLLVEDEAGDANLVKMKLRQAQSGHFDVTWAQSLNEAQRCLADSSFNVMLLDLSLPDSEGLETIHRARAMVMDVPIVVLSGCGDTDFTLTALEAGALDYMVKGDFGYDGLARVIRYALLRTEMEARNNLLIAALEAAANGIVITDKNATLIWANSAFGRLTGYSPEEAVGHKPNQLVKSGLQEKAFYEDMWADLLVGEHWRGELINKRKNGSLYHEELSIAPVKNRAGEITHFIGIKEDITARKEMEAQLQKLASTDPLTELANRRVFLELLEQERAKVARLSHYSAALLMMDLDFFKRINDNYGHATGDAVLKVFADIARNSSRAIDVPARLGGEEFAILLSGADKNDAMVMAERLRQKVAEAVIDHEAGPVNITVSIGATALLAEDVNGEAVLHRADVALYEAKDRGRNRSCWFDSSGVDKTMLT</sequence>
<dbReference type="Pfam" id="PF00990">
    <property type="entry name" value="GGDEF"/>
    <property type="match status" value="1"/>
</dbReference>
<dbReference type="SMART" id="SM00267">
    <property type="entry name" value="GGDEF"/>
    <property type="match status" value="1"/>
</dbReference>
<dbReference type="NCBIfam" id="TIGR00229">
    <property type="entry name" value="sensory_box"/>
    <property type="match status" value="1"/>
</dbReference>
<dbReference type="CDD" id="cd01949">
    <property type="entry name" value="GGDEF"/>
    <property type="match status" value="1"/>
</dbReference>
<evidence type="ECO:0000313" key="7">
    <source>
        <dbReference type="Proteomes" id="UP000733744"/>
    </source>
</evidence>
<dbReference type="InterPro" id="IPR035965">
    <property type="entry name" value="PAS-like_dom_sf"/>
</dbReference>
<dbReference type="SUPFAM" id="SSF52172">
    <property type="entry name" value="CheY-like"/>
    <property type="match status" value="1"/>
</dbReference>
<dbReference type="Proteomes" id="UP000733744">
    <property type="component" value="Unassembled WGS sequence"/>
</dbReference>
<evidence type="ECO:0000259" key="5">
    <source>
        <dbReference type="PROSITE" id="PS50887"/>
    </source>
</evidence>
<dbReference type="PANTHER" id="PTHR46663">
    <property type="entry name" value="DIGUANYLATE CYCLASE DGCT-RELATED"/>
    <property type="match status" value="1"/>
</dbReference>
<reference evidence="6 7" key="1">
    <citation type="journal article" date="2019" name="Antonie Van Leeuwenhoek">
        <title>Description of 'Ca. Methylobacter oryzae' KRF1, a novel species from the environmentally important Methylobacter clade 2.</title>
        <authorList>
            <person name="Khatri K."/>
            <person name="Mohite J.A."/>
            <person name="Pandit P.S."/>
            <person name="Bahulikar R."/>
            <person name="Rahalkar M.C."/>
        </authorList>
    </citation>
    <scope>NUCLEOTIDE SEQUENCE [LARGE SCALE GENOMIC DNA]</scope>
    <source>
        <strain evidence="6 7">KRF1</strain>
    </source>
</reference>
<dbReference type="PROSITE" id="PS50887">
    <property type="entry name" value="GGDEF"/>
    <property type="match status" value="1"/>
</dbReference>
<dbReference type="InterPro" id="IPR001789">
    <property type="entry name" value="Sig_transdc_resp-reg_receiver"/>
</dbReference>
<feature type="domain" description="PAC" evidence="4">
    <location>
        <begin position="206"/>
        <end position="260"/>
    </location>
</feature>
<dbReference type="InterPro" id="IPR000160">
    <property type="entry name" value="GGDEF_dom"/>
</dbReference>
<evidence type="ECO:0000313" key="6">
    <source>
        <dbReference type="EMBL" id="TRW91420.1"/>
    </source>
</evidence>
<dbReference type="Gene3D" id="3.30.450.20">
    <property type="entry name" value="PAS domain"/>
    <property type="match status" value="1"/>
</dbReference>
<dbReference type="CDD" id="cd00130">
    <property type="entry name" value="PAS"/>
    <property type="match status" value="1"/>
</dbReference>
<feature type="domain" description="GGDEF" evidence="5">
    <location>
        <begin position="293"/>
        <end position="426"/>
    </location>
</feature>
<dbReference type="Pfam" id="PF00072">
    <property type="entry name" value="Response_reg"/>
    <property type="match status" value="1"/>
</dbReference>
<keyword evidence="7" id="KW-1185">Reference proteome</keyword>
<organism evidence="6 7">
    <name type="scientific">Candidatus Methylobacter oryzae</name>
    <dbReference type="NCBI Taxonomy" id="2497749"/>
    <lineage>
        <taxon>Bacteria</taxon>
        <taxon>Pseudomonadati</taxon>
        <taxon>Pseudomonadota</taxon>
        <taxon>Gammaproteobacteria</taxon>
        <taxon>Methylococcales</taxon>
        <taxon>Methylococcaceae</taxon>
        <taxon>Methylobacter</taxon>
    </lineage>
</organism>
<feature type="modified residue" description="4-aspartylphosphate" evidence="1">
    <location>
        <position position="60"/>
    </location>
</feature>
<evidence type="ECO:0000259" key="2">
    <source>
        <dbReference type="PROSITE" id="PS50110"/>
    </source>
</evidence>
<gene>
    <name evidence="6" type="ORF">EKO24_016920</name>
</gene>
<evidence type="ECO:0000259" key="3">
    <source>
        <dbReference type="PROSITE" id="PS50112"/>
    </source>
</evidence>
<feature type="domain" description="PAS" evidence="3">
    <location>
        <begin position="134"/>
        <end position="178"/>
    </location>
</feature>
<dbReference type="InterPro" id="IPR043128">
    <property type="entry name" value="Rev_trsase/Diguanyl_cyclase"/>
</dbReference>
<dbReference type="SMART" id="SM00448">
    <property type="entry name" value="REC"/>
    <property type="match status" value="1"/>
</dbReference>
<feature type="domain" description="Response regulatory" evidence="2">
    <location>
        <begin position="8"/>
        <end position="125"/>
    </location>
</feature>
<proteinExistence type="predicted"/>
<dbReference type="Gene3D" id="3.40.50.2300">
    <property type="match status" value="1"/>
</dbReference>
<name>A0ABY3C708_9GAMM</name>
<dbReference type="InterPro" id="IPR000014">
    <property type="entry name" value="PAS"/>
</dbReference>
<dbReference type="InterPro" id="IPR000700">
    <property type="entry name" value="PAS-assoc_C"/>
</dbReference>
<dbReference type="Pfam" id="PF13426">
    <property type="entry name" value="PAS_9"/>
    <property type="match status" value="1"/>
</dbReference>
<evidence type="ECO:0000259" key="4">
    <source>
        <dbReference type="PROSITE" id="PS50113"/>
    </source>
</evidence>
<dbReference type="InterPro" id="IPR052163">
    <property type="entry name" value="DGC-Regulatory_Protein"/>
</dbReference>
<dbReference type="SUPFAM" id="SSF55073">
    <property type="entry name" value="Nucleotide cyclase"/>
    <property type="match status" value="1"/>
</dbReference>
<dbReference type="PROSITE" id="PS50113">
    <property type="entry name" value="PAC"/>
    <property type="match status" value="1"/>
</dbReference>
<evidence type="ECO:0000256" key="1">
    <source>
        <dbReference type="PROSITE-ProRule" id="PRU00169"/>
    </source>
</evidence>
<dbReference type="Gene3D" id="3.30.70.270">
    <property type="match status" value="1"/>
</dbReference>